<evidence type="ECO:0000313" key="4">
    <source>
        <dbReference type="EMBL" id="KAF3861085.1"/>
    </source>
</evidence>
<protein>
    <recommendedName>
        <fullName evidence="3">Rad21/Rec8-like protein N-terminal domain-containing protein</fullName>
    </recommendedName>
</protein>
<dbReference type="InterPro" id="IPR006910">
    <property type="entry name" value="Rad21_Rec8_N"/>
</dbReference>
<keyword evidence="5" id="KW-1185">Reference proteome</keyword>
<proteinExistence type="predicted"/>
<evidence type="ECO:0000313" key="5">
    <source>
        <dbReference type="Proteomes" id="UP000518266"/>
    </source>
</evidence>
<dbReference type="GO" id="GO:0007062">
    <property type="term" value="P:sister chromatid cohesion"/>
    <property type="evidence" value="ECO:0007669"/>
    <property type="project" value="InterPro"/>
</dbReference>
<dbReference type="GO" id="GO:0008278">
    <property type="term" value="C:cohesin complex"/>
    <property type="evidence" value="ECO:0007669"/>
    <property type="project" value="InterPro"/>
</dbReference>
<dbReference type="GO" id="GO:1990414">
    <property type="term" value="P:replication-born double-strand break repair via sister chromatid exchange"/>
    <property type="evidence" value="ECO:0007669"/>
    <property type="project" value="TreeGrafter"/>
</dbReference>
<dbReference type="EMBL" id="JAAKFY010000002">
    <property type="protein sequence ID" value="KAF3861085.1"/>
    <property type="molecule type" value="Genomic_DNA"/>
</dbReference>
<comment type="caution">
    <text evidence="4">The sequence shown here is derived from an EMBL/GenBank/DDBJ whole genome shotgun (WGS) entry which is preliminary data.</text>
</comment>
<dbReference type="Pfam" id="PF04825">
    <property type="entry name" value="Rad21_Rec8_N"/>
    <property type="match status" value="1"/>
</dbReference>
<reference evidence="4 5" key="1">
    <citation type="submission" date="2020-03" db="EMBL/GenBank/DDBJ databases">
        <title>Dissostichus mawsoni Genome sequencing and assembly.</title>
        <authorList>
            <person name="Park H."/>
        </authorList>
    </citation>
    <scope>NUCLEOTIDE SEQUENCE [LARGE SCALE GENOMIC DNA]</scope>
    <source>
        <strain evidence="4">DM0001</strain>
        <tissue evidence="4">Muscle</tissue>
    </source>
</reference>
<sequence length="382" mass="43392">MIFYTQLFTSKRGPLSKIWLAAHWERKLTKAQMKIGLRTSGHLLVGVVRIYSKKAKYLLADSTDALFKIKFAFRPGQRDLPDEELEATLKAITLNEDFPDFDTQLPHPRFPLPGETSPRASALGCWTSRASLNRETVLGTRTEEETSWVMIVNRSGYFLTNSENPESPDLIPEILRMKIHTSQHSGINKVVTPTQDETTLLANEEEGFALDPVARRGKRKRRLVVDQSKELSSESIREQISNCSDLIASLDMAPPTRQLMQWKESGRADKLLAQLCSTLFAKTIFQVKPSGVHQEVEGMREDGGDAQRDITMDVTVVDSSIDQETTHNTDVSDLGHMTDNQGENNFDLRESLLESQDLEERKLIKRTQNLLHALKVRIHFRY</sequence>
<dbReference type="Proteomes" id="UP000518266">
    <property type="component" value="Unassembled WGS sequence"/>
</dbReference>
<comment type="subcellular location">
    <subcellularLocation>
        <location evidence="1">Nucleus</location>
    </subcellularLocation>
</comment>
<gene>
    <name evidence="4" type="ORF">F7725_001340</name>
</gene>
<keyword evidence="2" id="KW-0539">Nucleus</keyword>
<dbReference type="AlphaFoldDB" id="A0A7J5ZH18"/>
<name>A0A7J5ZH18_DISMA</name>
<dbReference type="PANTHER" id="PTHR12585:SF54">
    <property type="entry name" value="RAD21 COHESIN COMPLEX COMPONENT LIKE 1 ISOFORM X1"/>
    <property type="match status" value="1"/>
</dbReference>
<dbReference type="GO" id="GO:0003682">
    <property type="term" value="F:chromatin binding"/>
    <property type="evidence" value="ECO:0007669"/>
    <property type="project" value="TreeGrafter"/>
</dbReference>
<dbReference type="GO" id="GO:0005634">
    <property type="term" value="C:nucleus"/>
    <property type="evidence" value="ECO:0007669"/>
    <property type="project" value="UniProtKB-SubCell"/>
</dbReference>
<evidence type="ECO:0000256" key="1">
    <source>
        <dbReference type="ARBA" id="ARBA00004123"/>
    </source>
</evidence>
<feature type="domain" description="Rad21/Rec8-like protein N-terminal" evidence="3">
    <location>
        <begin position="32"/>
        <end position="84"/>
    </location>
</feature>
<organism evidence="4 5">
    <name type="scientific">Dissostichus mawsoni</name>
    <name type="common">Antarctic cod</name>
    <dbReference type="NCBI Taxonomy" id="36200"/>
    <lineage>
        <taxon>Eukaryota</taxon>
        <taxon>Metazoa</taxon>
        <taxon>Chordata</taxon>
        <taxon>Craniata</taxon>
        <taxon>Vertebrata</taxon>
        <taxon>Euteleostomi</taxon>
        <taxon>Actinopterygii</taxon>
        <taxon>Neopterygii</taxon>
        <taxon>Teleostei</taxon>
        <taxon>Neoteleostei</taxon>
        <taxon>Acanthomorphata</taxon>
        <taxon>Eupercaria</taxon>
        <taxon>Perciformes</taxon>
        <taxon>Notothenioidei</taxon>
        <taxon>Nototheniidae</taxon>
        <taxon>Dissostichus</taxon>
    </lineage>
</organism>
<dbReference type="InterPro" id="IPR039781">
    <property type="entry name" value="Rad21/Rec8-like"/>
</dbReference>
<dbReference type="CDD" id="cd21792">
    <property type="entry name" value="Rad21_Rec8_M_NXP1-like"/>
    <property type="match status" value="1"/>
</dbReference>
<dbReference type="OrthoDB" id="10071381at2759"/>
<dbReference type="InterPro" id="IPR049589">
    <property type="entry name" value="NXP1_M-like"/>
</dbReference>
<evidence type="ECO:0000259" key="3">
    <source>
        <dbReference type="Pfam" id="PF04825"/>
    </source>
</evidence>
<dbReference type="PANTHER" id="PTHR12585">
    <property type="entry name" value="SCC1 / RAD21 FAMILY MEMBER"/>
    <property type="match status" value="1"/>
</dbReference>
<accession>A0A7J5ZH18</accession>
<evidence type="ECO:0000256" key="2">
    <source>
        <dbReference type="ARBA" id="ARBA00023242"/>
    </source>
</evidence>